<accession>A0A2S7U110</accession>
<dbReference type="EMBL" id="MQWA01000001">
    <property type="protein sequence ID" value="PQJ28689.1"/>
    <property type="molecule type" value="Genomic_DNA"/>
</dbReference>
<comment type="caution">
    <text evidence="1">The sequence shown here is derived from an EMBL/GenBank/DDBJ whole genome shotgun (WGS) entry which is preliminary data.</text>
</comment>
<evidence type="ECO:0000313" key="1">
    <source>
        <dbReference type="EMBL" id="PQJ28689.1"/>
    </source>
</evidence>
<reference evidence="1 2" key="1">
    <citation type="submission" date="2016-12" db="EMBL/GenBank/DDBJ databases">
        <title>Study of bacterial adaptation to deep sea.</title>
        <authorList>
            <person name="Song J."/>
            <person name="Yoshizawa S."/>
            <person name="Kogure K."/>
        </authorList>
    </citation>
    <scope>NUCLEOTIDE SEQUENCE [LARGE SCALE GENOMIC DNA]</scope>
    <source>
        <strain evidence="1 2">SAORIC-165</strain>
    </source>
</reference>
<dbReference type="RefSeq" id="WP_165788757.1">
    <property type="nucleotide sequence ID" value="NZ_MQWA01000001.1"/>
</dbReference>
<sequence length="89" mass="10335">IDFILKFPKKTVRYMQSKNDRDLYSYSGKFTPDKSMLGDWKLVYFAKGVHCETVAEAKANIKPWLADWKAKAQSHISQSMVFLLKMGEK</sequence>
<gene>
    <name evidence="1" type="ORF">BSZ32_09360</name>
</gene>
<name>A0A2S7U110_9BACT</name>
<feature type="non-terminal residue" evidence="1">
    <location>
        <position position="1"/>
    </location>
</feature>
<evidence type="ECO:0000313" key="2">
    <source>
        <dbReference type="Proteomes" id="UP000239907"/>
    </source>
</evidence>
<protein>
    <submittedName>
        <fullName evidence="1">Uncharacterized protein</fullName>
    </submittedName>
</protein>
<keyword evidence="2" id="KW-1185">Reference proteome</keyword>
<organism evidence="1 2">
    <name type="scientific">Rubritalea profundi</name>
    <dbReference type="NCBI Taxonomy" id="1658618"/>
    <lineage>
        <taxon>Bacteria</taxon>
        <taxon>Pseudomonadati</taxon>
        <taxon>Verrucomicrobiota</taxon>
        <taxon>Verrucomicrobiia</taxon>
        <taxon>Verrucomicrobiales</taxon>
        <taxon>Rubritaleaceae</taxon>
        <taxon>Rubritalea</taxon>
    </lineage>
</organism>
<proteinExistence type="predicted"/>
<dbReference type="Proteomes" id="UP000239907">
    <property type="component" value="Unassembled WGS sequence"/>
</dbReference>
<dbReference type="AlphaFoldDB" id="A0A2S7U110"/>